<name>A0ABT5FVL3_9ACTN</name>
<proteinExistence type="predicted"/>
<dbReference type="Pfam" id="PF00550">
    <property type="entry name" value="PP-binding"/>
    <property type="match status" value="1"/>
</dbReference>
<dbReference type="SUPFAM" id="SSF47336">
    <property type="entry name" value="ACP-like"/>
    <property type="match status" value="1"/>
</dbReference>
<keyword evidence="1" id="KW-0596">Phosphopantetheine</keyword>
<evidence type="ECO:0000259" key="3">
    <source>
        <dbReference type="PROSITE" id="PS50075"/>
    </source>
</evidence>
<gene>
    <name evidence="4" type="ORF">PO587_19190</name>
</gene>
<protein>
    <submittedName>
        <fullName evidence="4">Acyl carrier protein</fullName>
    </submittedName>
</protein>
<dbReference type="PROSITE" id="PS50075">
    <property type="entry name" value="CARRIER"/>
    <property type="match status" value="1"/>
</dbReference>
<evidence type="ECO:0000313" key="4">
    <source>
        <dbReference type="EMBL" id="MDC2956600.1"/>
    </source>
</evidence>
<dbReference type="RefSeq" id="WP_200699430.1">
    <property type="nucleotide sequence ID" value="NZ_JAQOSK010000007.1"/>
</dbReference>
<dbReference type="Proteomes" id="UP001221328">
    <property type="component" value="Unassembled WGS sequence"/>
</dbReference>
<dbReference type="Gene3D" id="1.10.1200.10">
    <property type="entry name" value="ACP-like"/>
    <property type="match status" value="1"/>
</dbReference>
<evidence type="ECO:0000313" key="5">
    <source>
        <dbReference type="Proteomes" id="UP001221328"/>
    </source>
</evidence>
<keyword evidence="2" id="KW-0597">Phosphoprotein</keyword>
<comment type="caution">
    <text evidence="4">The sequence shown here is derived from an EMBL/GenBank/DDBJ whole genome shotgun (WGS) entry which is preliminary data.</text>
</comment>
<reference evidence="4 5" key="1">
    <citation type="journal article" date="2015" name="Int. J. Syst. Evol. Microbiol.">
        <title>Streptomyces gilvifuscus sp. nov., an actinomycete that produces antibacterial compounds isolated from soil.</title>
        <authorList>
            <person name="Nguyen T.M."/>
            <person name="Kim J."/>
        </authorList>
    </citation>
    <scope>NUCLEOTIDE SEQUENCE [LARGE SCALE GENOMIC DNA]</scope>
    <source>
        <strain evidence="4 5">T113</strain>
    </source>
</reference>
<keyword evidence="5" id="KW-1185">Reference proteome</keyword>
<dbReference type="SMART" id="SM00823">
    <property type="entry name" value="PKS_PP"/>
    <property type="match status" value="1"/>
</dbReference>
<dbReference type="InterPro" id="IPR020806">
    <property type="entry name" value="PKS_PP-bd"/>
</dbReference>
<organism evidence="4 5">
    <name type="scientific">Streptomyces gilvifuscus</name>
    <dbReference type="NCBI Taxonomy" id="1550617"/>
    <lineage>
        <taxon>Bacteria</taxon>
        <taxon>Bacillati</taxon>
        <taxon>Actinomycetota</taxon>
        <taxon>Actinomycetes</taxon>
        <taxon>Kitasatosporales</taxon>
        <taxon>Streptomycetaceae</taxon>
        <taxon>Streptomyces</taxon>
    </lineage>
</organism>
<accession>A0ABT5FVL3</accession>
<dbReference type="EMBL" id="JAQOSK010000007">
    <property type="protein sequence ID" value="MDC2956600.1"/>
    <property type="molecule type" value="Genomic_DNA"/>
</dbReference>
<evidence type="ECO:0000256" key="2">
    <source>
        <dbReference type="ARBA" id="ARBA00022553"/>
    </source>
</evidence>
<evidence type="ECO:0000256" key="1">
    <source>
        <dbReference type="ARBA" id="ARBA00022450"/>
    </source>
</evidence>
<dbReference type="InterPro" id="IPR009081">
    <property type="entry name" value="PP-bd_ACP"/>
</dbReference>
<sequence length="99" mass="10605">MSTTHTDLTLDDVRNILIKAVAAEAGVAPVELETDQPFTAYGLDSMAALSVGMEIEDALGLTDPPVDLLWDHPTVDSLAEALWQLMNGEPLAEATDGRR</sequence>
<dbReference type="InterPro" id="IPR036736">
    <property type="entry name" value="ACP-like_sf"/>
</dbReference>
<feature type="domain" description="Carrier" evidence="3">
    <location>
        <begin position="11"/>
        <end position="86"/>
    </location>
</feature>